<proteinExistence type="inferred from homology"/>
<dbReference type="InterPro" id="IPR012394">
    <property type="entry name" value="Aldehyde_DH_NAD(P)"/>
</dbReference>
<accession>A0A6A7C1A4</accession>
<evidence type="ECO:0000256" key="2">
    <source>
        <dbReference type="ARBA" id="ARBA00022746"/>
    </source>
</evidence>
<dbReference type="Gene3D" id="3.40.309.10">
    <property type="entry name" value="Aldehyde Dehydrogenase, Chain A, domain 2"/>
    <property type="match status" value="1"/>
</dbReference>
<dbReference type="PIRSF" id="PIRSF036492">
    <property type="entry name" value="ALDH"/>
    <property type="match status" value="1"/>
</dbReference>
<dbReference type="InterPro" id="IPR016161">
    <property type="entry name" value="Ald_DH/histidinol_DH"/>
</dbReference>
<dbReference type="GO" id="GO:0016117">
    <property type="term" value="P:carotenoid biosynthetic process"/>
    <property type="evidence" value="ECO:0007669"/>
    <property type="project" value="UniProtKB-KW"/>
</dbReference>
<dbReference type="InterPro" id="IPR015590">
    <property type="entry name" value="Aldehyde_DH_dom"/>
</dbReference>
<dbReference type="FunFam" id="3.40.309.10:FF:000025">
    <property type="entry name" value="Aldehyde dehydrogenase"/>
    <property type="match status" value="1"/>
</dbReference>
<keyword evidence="9" id="KW-1185">Reference proteome</keyword>
<name>A0A6A7C1A4_9PEZI</name>
<dbReference type="CDD" id="cd07135">
    <property type="entry name" value="ALDH_F14-YMR110C"/>
    <property type="match status" value="1"/>
</dbReference>
<keyword evidence="2" id="KW-0125">Carotenoid biosynthesis</keyword>
<gene>
    <name evidence="8" type="ORF">K470DRAFT_269972</name>
</gene>
<evidence type="ECO:0000313" key="9">
    <source>
        <dbReference type="Proteomes" id="UP000799421"/>
    </source>
</evidence>
<sequence length="523" mass="58010">MADLAPFTPTPVEDVPTIHRRVVNKFNSHVTRSVPWRLAQLKALYWALKDSEVAMMEACKLDLNKGAYETYVTELVMVVNDILYMIKKVPQWAKDERAVDVNLINSFMKPRIRKDPLGVVLIIGAYNFPIQLTLGPLVGAIAAGCTAVIKPSENSTNAARLMQRIIEQSLDPDAYICAQGGVYETTALLNQKWDKIFYTGGAAVGKIIAQKAAETLTPTTLELGGRNPAIVTKHADPRLVARRLLWAKLMNAGQVCVSQNYVLVDRDVLPTLVSELRTTLKQFHPTGSQNSDDYGRIVNERHWTRINDMLNKSDGRILIGGTVDKETLYIEPTVIEVSSPNDPLITEESFGPIIPLLPVSDLDEAIRIANTVHSTPLGLYPFGTAAETEKVLSQVRSGGAAVNDGYIHVSVPTLPFGGVGDSGQGAYHGKASFDTFTHKRSVTSTPAWMERFLDVRYPPYTPKKTAQLKMMSELKPWFDRQGRTLRPSWVWLVVGLGGRSKMSALVRWVVVLVLGMWYRRQVG</sequence>
<keyword evidence="4" id="KW-0520">NAD</keyword>
<evidence type="ECO:0000256" key="3">
    <source>
        <dbReference type="ARBA" id="ARBA00023002"/>
    </source>
</evidence>
<dbReference type="PANTHER" id="PTHR43570">
    <property type="entry name" value="ALDEHYDE DEHYDROGENASE"/>
    <property type="match status" value="1"/>
</dbReference>
<dbReference type="InterPro" id="IPR016162">
    <property type="entry name" value="Ald_DH_N"/>
</dbReference>
<dbReference type="SUPFAM" id="SSF53720">
    <property type="entry name" value="ALDH-like"/>
    <property type="match status" value="1"/>
</dbReference>
<dbReference type="OrthoDB" id="440325at2759"/>
<dbReference type="GO" id="GO:0006081">
    <property type="term" value="P:aldehyde metabolic process"/>
    <property type="evidence" value="ECO:0007669"/>
    <property type="project" value="InterPro"/>
</dbReference>
<dbReference type="Pfam" id="PF00171">
    <property type="entry name" value="Aldedh"/>
    <property type="match status" value="1"/>
</dbReference>
<reference evidence="8" key="1">
    <citation type="journal article" date="2020" name="Stud. Mycol.">
        <title>101 Dothideomycetes genomes: a test case for predicting lifestyles and emergence of pathogens.</title>
        <authorList>
            <person name="Haridas S."/>
            <person name="Albert R."/>
            <person name="Binder M."/>
            <person name="Bloem J."/>
            <person name="Labutti K."/>
            <person name="Salamov A."/>
            <person name="Andreopoulos B."/>
            <person name="Baker S."/>
            <person name="Barry K."/>
            <person name="Bills G."/>
            <person name="Bluhm B."/>
            <person name="Cannon C."/>
            <person name="Castanera R."/>
            <person name="Culley D."/>
            <person name="Daum C."/>
            <person name="Ezra D."/>
            <person name="Gonzalez J."/>
            <person name="Henrissat B."/>
            <person name="Kuo A."/>
            <person name="Liang C."/>
            <person name="Lipzen A."/>
            <person name="Lutzoni F."/>
            <person name="Magnuson J."/>
            <person name="Mondo S."/>
            <person name="Nolan M."/>
            <person name="Ohm R."/>
            <person name="Pangilinan J."/>
            <person name="Park H.-J."/>
            <person name="Ramirez L."/>
            <person name="Alfaro M."/>
            <person name="Sun H."/>
            <person name="Tritt A."/>
            <person name="Yoshinaga Y."/>
            <person name="Zwiers L.-H."/>
            <person name="Turgeon B."/>
            <person name="Goodwin S."/>
            <person name="Spatafora J."/>
            <person name="Crous P."/>
            <person name="Grigoriev I."/>
        </authorList>
    </citation>
    <scope>NUCLEOTIDE SEQUENCE</scope>
    <source>
        <strain evidence="8">CBS 480.64</strain>
    </source>
</reference>
<feature type="active site" evidence="6">
    <location>
        <position position="222"/>
    </location>
</feature>
<dbReference type="PANTHER" id="PTHR43570:SF11">
    <property type="entry name" value="ALDEHYDE DEHYDROGENASE"/>
    <property type="match status" value="1"/>
</dbReference>
<dbReference type="FunFam" id="3.40.605.10:FF:000004">
    <property type="entry name" value="Aldehyde dehydrogenase"/>
    <property type="match status" value="1"/>
</dbReference>
<evidence type="ECO:0000256" key="5">
    <source>
        <dbReference type="PIRNR" id="PIRNR036492"/>
    </source>
</evidence>
<dbReference type="GO" id="GO:0005737">
    <property type="term" value="C:cytoplasm"/>
    <property type="evidence" value="ECO:0007669"/>
    <property type="project" value="TreeGrafter"/>
</dbReference>
<keyword evidence="3 5" id="KW-0560">Oxidoreductase</keyword>
<evidence type="ECO:0000256" key="1">
    <source>
        <dbReference type="ARBA" id="ARBA00009986"/>
    </source>
</evidence>
<dbReference type="EMBL" id="MU005973">
    <property type="protein sequence ID" value="KAF2861356.1"/>
    <property type="molecule type" value="Genomic_DNA"/>
</dbReference>
<dbReference type="GO" id="GO:0004029">
    <property type="term" value="F:aldehyde dehydrogenase (NAD+) activity"/>
    <property type="evidence" value="ECO:0007669"/>
    <property type="project" value="TreeGrafter"/>
</dbReference>
<evidence type="ECO:0000256" key="4">
    <source>
        <dbReference type="ARBA" id="ARBA00023027"/>
    </source>
</evidence>
<feature type="active site" evidence="6">
    <location>
        <position position="256"/>
    </location>
</feature>
<dbReference type="Proteomes" id="UP000799421">
    <property type="component" value="Unassembled WGS sequence"/>
</dbReference>
<dbReference type="AlphaFoldDB" id="A0A6A7C1A4"/>
<comment type="similarity">
    <text evidence="1 5">Belongs to the aldehyde dehydrogenase family.</text>
</comment>
<evidence type="ECO:0000256" key="6">
    <source>
        <dbReference type="PIRSR" id="PIRSR036492-1"/>
    </source>
</evidence>
<dbReference type="Gene3D" id="3.40.605.10">
    <property type="entry name" value="Aldehyde Dehydrogenase, Chain A, domain 1"/>
    <property type="match status" value="1"/>
</dbReference>
<feature type="domain" description="Aldehyde dehydrogenase" evidence="7">
    <location>
        <begin position="24"/>
        <end position="442"/>
    </location>
</feature>
<dbReference type="InterPro" id="IPR016163">
    <property type="entry name" value="Ald_DH_C"/>
</dbReference>
<evidence type="ECO:0000313" key="8">
    <source>
        <dbReference type="EMBL" id="KAF2861356.1"/>
    </source>
</evidence>
<organism evidence="8 9">
    <name type="scientific">Piedraia hortae CBS 480.64</name>
    <dbReference type="NCBI Taxonomy" id="1314780"/>
    <lineage>
        <taxon>Eukaryota</taxon>
        <taxon>Fungi</taxon>
        <taxon>Dikarya</taxon>
        <taxon>Ascomycota</taxon>
        <taxon>Pezizomycotina</taxon>
        <taxon>Dothideomycetes</taxon>
        <taxon>Dothideomycetidae</taxon>
        <taxon>Capnodiales</taxon>
        <taxon>Piedraiaceae</taxon>
        <taxon>Piedraia</taxon>
    </lineage>
</organism>
<evidence type="ECO:0000259" key="7">
    <source>
        <dbReference type="Pfam" id="PF00171"/>
    </source>
</evidence>
<protein>
    <recommendedName>
        <fullName evidence="5">Aldehyde dehydrogenase</fullName>
    </recommendedName>
</protein>